<sequence length="106" mass="11943">MKKLVCLLALFVLIVSCKKEKQDSICVNGHIEWTGDPAADRTGWVLVEDNESQTARVFVLVDLPNSFQESGLPVNACVYKTTERVMCFCPVDVVRYKYAITSIKKK</sequence>
<reference evidence="1 2" key="2">
    <citation type="journal article" date="2016" name="Int. J. Syst. Evol. Microbiol.">
        <title>Flavisolibacter tropicus sp. nov., isolated from tropical soil.</title>
        <authorList>
            <person name="Lee J.J."/>
            <person name="Kang M.S."/>
            <person name="Kim G.S."/>
            <person name="Lee C.S."/>
            <person name="Lim S."/>
            <person name="Lee J."/>
            <person name="Roh S.H."/>
            <person name="Kang H."/>
            <person name="Ha J.M."/>
            <person name="Bae S."/>
            <person name="Jung H.Y."/>
            <person name="Kim M.K."/>
        </authorList>
    </citation>
    <scope>NUCLEOTIDE SEQUENCE [LARGE SCALE GENOMIC DNA]</scope>
    <source>
        <strain evidence="1 2">LCS9</strain>
    </source>
</reference>
<dbReference type="EMBL" id="CP011390">
    <property type="protein sequence ID" value="ANE51801.1"/>
    <property type="molecule type" value="Genomic_DNA"/>
</dbReference>
<name>A0A172TXG9_9BACT</name>
<dbReference type="PROSITE" id="PS51257">
    <property type="entry name" value="PROKAR_LIPOPROTEIN"/>
    <property type="match status" value="1"/>
</dbReference>
<dbReference type="RefSeq" id="WP_066405933.1">
    <property type="nucleotide sequence ID" value="NZ_CP011390.1"/>
</dbReference>
<protein>
    <recommendedName>
        <fullName evidence="3">Lipoprotein</fullName>
    </recommendedName>
</protein>
<dbReference type="AlphaFoldDB" id="A0A172TXG9"/>
<dbReference type="Proteomes" id="UP000077177">
    <property type="component" value="Chromosome"/>
</dbReference>
<evidence type="ECO:0000313" key="2">
    <source>
        <dbReference type="Proteomes" id="UP000077177"/>
    </source>
</evidence>
<dbReference type="KEGG" id="fla:SY85_16195"/>
<evidence type="ECO:0000313" key="1">
    <source>
        <dbReference type="EMBL" id="ANE51801.1"/>
    </source>
</evidence>
<accession>A0A172TXG9</accession>
<proteinExistence type="predicted"/>
<reference evidence="2" key="1">
    <citation type="submission" date="2015-01" db="EMBL/GenBank/DDBJ databases">
        <title>Flavisolibacter sp./LCS9/ whole genome sequencing.</title>
        <authorList>
            <person name="Kim M.K."/>
            <person name="Srinivasan S."/>
            <person name="Lee J.-J."/>
        </authorList>
    </citation>
    <scope>NUCLEOTIDE SEQUENCE [LARGE SCALE GENOMIC DNA]</scope>
    <source>
        <strain evidence="2">LCS9</strain>
    </source>
</reference>
<evidence type="ECO:0008006" key="3">
    <source>
        <dbReference type="Google" id="ProtNLM"/>
    </source>
</evidence>
<organism evidence="1 2">
    <name type="scientific">Flavisolibacter tropicus</name>
    <dbReference type="NCBI Taxonomy" id="1492898"/>
    <lineage>
        <taxon>Bacteria</taxon>
        <taxon>Pseudomonadati</taxon>
        <taxon>Bacteroidota</taxon>
        <taxon>Chitinophagia</taxon>
        <taxon>Chitinophagales</taxon>
        <taxon>Chitinophagaceae</taxon>
        <taxon>Flavisolibacter</taxon>
    </lineage>
</organism>
<dbReference type="OrthoDB" id="676038at2"/>
<dbReference type="STRING" id="1492898.SY85_16195"/>
<gene>
    <name evidence="1" type="ORF">SY85_16195</name>
</gene>
<keyword evidence="2" id="KW-1185">Reference proteome</keyword>